<organism evidence="1 2">
    <name type="scientific">Burkholderia ubonensis</name>
    <dbReference type="NCBI Taxonomy" id="101571"/>
    <lineage>
        <taxon>Bacteria</taxon>
        <taxon>Pseudomonadati</taxon>
        <taxon>Pseudomonadota</taxon>
        <taxon>Betaproteobacteria</taxon>
        <taxon>Burkholderiales</taxon>
        <taxon>Burkholderiaceae</taxon>
        <taxon>Burkholderia</taxon>
        <taxon>Burkholderia cepacia complex</taxon>
    </lineage>
</organism>
<protein>
    <submittedName>
        <fullName evidence="1">Uncharacterized protein</fullName>
    </submittedName>
</protein>
<dbReference type="AlphaFoldDB" id="A0AA40R4C4"/>
<accession>A0AA40R4C4</accession>
<evidence type="ECO:0000313" key="1">
    <source>
        <dbReference type="EMBL" id="KWZ52943.1"/>
    </source>
</evidence>
<evidence type="ECO:0000313" key="2">
    <source>
        <dbReference type="Proteomes" id="UP000070119"/>
    </source>
</evidence>
<dbReference type="Proteomes" id="UP000070119">
    <property type="component" value="Chromosome 2"/>
</dbReference>
<dbReference type="EMBL" id="LNJU01000005">
    <property type="protein sequence ID" value="KWZ52943.1"/>
    <property type="molecule type" value="Genomic_DNA"/>
</dbReference>
<sequence>MRVSGIGLLAIQKIQTNIAFRLGWGELVVKTAKIGGLGVAFIMPGVDMCFVGNDSIELIVA</sequence>
<reference evidence="1 2" key="1">
    <citation type="submission" date="2015-11" db="EMBL/GenBank/DDBJ databases">
        <authorList>
            <person name="Sahl J."/>
            <person name="Wagner D."/>
            <person name="Keim P."/>
        </authorList>
    </citation>
    <scope>NUCLEOTIDE SEQUENCE [LARGE SCALE GENOMIC DNA]</scope>
    <source>
        <strain evidence="1 2">MSMB1157</strain>
    </source>
</reference>
<proteinExistence type="predicted"/>
<gene>
    <name evidence="1" type="ORF">WK57_28415</name>
</gene>
<name>A0AA40R4C4_9BURK</name>
<comment type="caution">
    <text evidence="1">The sequence shown here is derived from an EMBL/GenBank/DDBJ whole genome shotgun (WGS) entry which is preliminary data.</text>
</comment>